<keyword evidence="1" id="KW-0472">Membrane</keyword>
<feature type="transmembrane region" description="Helical" evidence="1">
    <location>
        <begin position="980"/>
        <end position="1001"/>
    </location>
</feature>
<keyword evidence="1" id="KW-0812">Transmembrane</keyword>
<feature type="transmembrane region" description="Helical" evidence="1">
    <location>
        <begin position="520"/>
        <end position="544"/>
    </location>
</feature>
<feature type="transmembrane region" description="Helical" evidence="1">
    <location>
        <begin position="603"/>
        <end position="624"/>
    </location>
</feature>
<dbReference type="GO" id="GO:0004175">
    <property type="term" value="F:endopeptidase activity"/>
    <property type="evidence" value="ECO:0007669"/>
    <property type="project" value="UniProtKB-ARBA"/>
</dbReference>
<dbReference type="GO" id="GO:0080120">
    <property type="term" value="P:CAAX-box protein maturation"/>
    <property type="evidence" value="ECO:0007669"/>
    <property type="project" value="UniProtKB-ARBA"/>
</dbReference>
<feature type="transmembrane region" description="Helical" evidence="1">
    <location>
        <begin position="139"/>
        <end position="160"/>
    </location>
</feature>
<feature type="transmembrane region" description="Helical" evidence="1">
    <location>
        <begin position="471"/>
        <end position="499"/>
    </location>
</feature>
<feature type="transmembrane region" description="Helical" evidence="1">
    <location>
        <begin position="737"/>
        <end position="757"/>
    </location>
</feature>
<dbReference type="InterPro" id="IPR003675">
    <property type="entry name" value="Rce1/LyrA-like_dom"/>
</dbReference>
<feature type="transmembrane region" description="Helical" evidence="1">
    <location>
        <begin position="860"/>
        <end position="886"/>
    </location>
</feature>
<feature type="transmembrane region" description="Helical" evidence="1">
    <location>
        <begin position="1069"/>
        <end position="1094"/>
    </location>
</feature>
<feature type="transmembrane region" description="Helical" evidence="1">
    <location>
        <begin position="245"/>
        <end position="267"/>
    </location>
</feature>
<proteinExistence type="predicted"/>
<gene>
    <name evidence="3" type="ORF">LCGC14_0943550</name>
</gene>
<protein>
    <recommendedName>
        <fullName evidence="2">CAAX prenyl protease 2/Lysostaphin resistance protein A-like domain-containing protein</fullName>
    </recommendedName>
</protein>
<organism evidence="3">
    <name type="scientific">marine sediment metagenome</name>
    <dbReference type="NCBI Taxonomy" id="412755"/>
    <lineage>
        <taxon>unclassified sequences</taxon>
        <taxon>metagenomes</taxon>
        <taxon>ecological metagenomes</taxon>
    </lineage>
</organism>
<feature type="transmembrane region" description="Helical" evidence="1">
    <location>
        <begin position="442"/>
        <end position="465"/>
    </location>
</feature>
<feature type="transmembrane region" description="Helical" evidence="1">
    <location>
        <begin position="366"/>
        <end position="393"/>
    </location>
</feature>
<feature type="domain" description="CAAX prenyl protease 2/Lysostaphin resistance protein A-like" evidence="2">
    <location>
        <begin position="736"/>
        <end position="830"/>
    </location>
</feature>
<feature type="transmembrane region" description="Helical" evidence="1">
    <location>
        <begin position="1115"/>
        <end position="1135"/>
    </location>
</feature>
<feature type="transmembrane region" description="Helical" evidence="1">
    <location>
        <begin position="769"/>
        <end position="786"/>
    </location>
</feature>
<feature type="transmembrane region" description="Helical" evidence="1">
    <location>
        <begin position="172"/>
        <end position="195"/>
    </location>
</feature>
<feature type="transmembrane region" description="Helical" evidence="1">
    <location>
        <begin position="80"/>
        <end position="100"/>
    </location>
</feature>
<sequence length="1172" mass="135237">MVKKFNLFSLAKYTNKELLLEASLQSKGIYISGILERYKNKEGSLKIRVIVTKIIYALIFGILPIMPLLTYFQIVENLSINPVSVENIILIGSVFFIMYFTLQFFNFFLMGLLESGIIMSGVIFRWFETLPISRDKLHKLTYLTIFRSFDIPIIVIILGFPITMLVGTQNIFVFFVSLGISILNIIFSFNLLIIFGGRLNRVLNFNVSSSKRASIIRLFHILSYLIVILGSIYTIQWAFNSIDEIFRVLLGLENPSIINIILGVIPYPFNPSYLLSYSIALGQVSMGVGVSILIGLGLFIMLTWWTHLKASKTVRKITAGKITKIQKKDLSDLAPKEIHVRVKTRSQIKTYLHKDLSAATHDLKTLLAIIMPIILSCIFTFSFTVGNIGSAVLLERDLLFNWVGMLIFNPVISSMLVYGLLNTERSGISILASLPLNPRKQANAKLIILLTLQTLAVFAPLLIYIGTDKFLILFFAILTSLPITWIFLILTFELRILFFSKYKDHYVIDEVHSEKRIYKWFLIVCIQYILSFWIMSFLIIFFSFQQLSYLAIFIVFVSIVGFPTVIFLFYKMFPVLPPFKAIPRIISKYELEARPTTLSKHSWLSIVVIIILYLSFQYLLILLFDLLFHDYWFFPFWDVSYFFYFFSFSASFEISKLFGIFSSTLIFILIFIIGVPKVLGLPYGKLPVKLYLESIKAKWVEKAFKYFIGGLLLIILFYLVSSFIGLTLFSINYQPYIISLVIFQIFCQEFIFRGLILTILLKNRRKKKAILLNAFIYTFFYLFTIITPNPTPSLYEYVFLYVIFFLIGVLVAYICVKTNSILLGIFVQLLLYLVLPFYLLNLELPIYGILNFIMDQDNIWGFPSIWNFVPTIIVTILLTIAVIFQYNKKKNILGRKDLLKLEIFPPQNLNIDSYNALELPEVIDTQLIEPDKHKSWNSKVSVGLSLGAFLFMNFILGVFFVLITYASLNWDTYWELTSNQFFSSVIFLFDLIFIWFPILCVRKYTQNPPLKNRFILWGFTIRGFDRKKLLKGILIGVIFAFVGVLMVLFISFLTEGIIASIFGSVPNRFWGVLSTDISSLIVLSITMILVIGTSEEILFRGFMQKGLIRRLRNKLGIFITAFLFSIIHIIGVLLIPSNSPLVILISFLYSFFPYFSISIYIYIAWFNTSLEK</sequence>
<feature type="transmembrane region" description="Helical" evidence="1">
    <location>
        <begin position="798"/>
        <end position="816"/>
    </location>
</feature>
<reference evidence="3" key="1">
    <citation type="journal article" date="2015" name="Nature">
        <title>Complex archaea that bridge the gap between prokaryotes and eukaryotes.</title>
        <authorList>
            <person name="Spang A."/>
            <person name="Saw J.H."/>
            <person name="Jorgensen S.L."/>
            <person name="Zaremba-Niedzwiedzka K."/>
            <person name="Martijn J."/>
            <person name="Lind A.E."/>
            <person name="van Eijk R."/>
            <person name="Schleper C."/>
            <person name="Guy L."/>
            <person name="Ettema T.J."/>
        </authorList>
    </citation>
    <scope>NUCLEOTIDE SEQUENCE</scope>
</reference>
<feature type="transmembrane region" description="Helical" evidence="1">
    <location>
        <begin position="644"/>
        <end position="675"/>
    </location>
</feature>
<feature type="transmembrane region" description="Helical" evidence="1">
    <location>
        <begin position="821"/>
        <end position="840"/>
    </location>
</feature>
<feature type="transmembrane region" description="Helical" evidence="1">
    <location>
        <begin position="399"/>
        <end position="421"/>
    </location>
</feature>
<feature type="transmembrane region" description="Helical" evidence="1">
    <location>
        <begin position="1141"/>
        <end position="1166"/>
    </location>
</feature>
<feature type="domain" description="CAAX prenyl protease 2/Lysostaphin resistance protein A-like" evidence="2">
    <location>
        <begin position="1079"/>
        <end position="1151"/>
    </location>
</feature>
<feature type="transmembrane region" description="Helical" evidence="1">
    <location>
        <begin position="942"/>
        <end position="968"/>
    </location>
</feature>
<dbReference type="EMBL" id="LAZR01003314">
    <property type="protein sequence ID" value="KKN19653.1"/>
    <property type="molecule type" value="Genomic_DNA"/>
</dbReference>
<dbReference type="Pfam" id="PF02517">
    <property type="entry name" value="Rce1-like"/>
    <property type="match status" value="2"/>
</dbReference>
<feature type="transmembrane region" description="Helical" evidence="1">
    <location>
        <begin position="706"/>
        <end position="731"/>
    </location>
</feature>
<evidence type="ECO:0000256" key="1">
    <source>
        <dbReference type="SAM" id="Phobius"/>
    </source>
</evidence>
<keyword evidence="1" id="KW-1133">Transmembrane helix</keyword>
<feature type="transmembrane region" description="Helical" evidence="1">
    <location>
        <begin position="279"/>
        <end position="305"/>
    </location>
</feature>
<evidence type="ECO:0000259" key="2">
    <source>
        <dbReference type="Pfam" id="PF02517"/>
    </source>
</evidence>
<feature type="transmembrane region" description="Helical" evidence="1">
    <location>
        <begin position="215"/>
        <end position="233"/>
    </location>
</feature>
<dbReference type="AlphaFoldDB" id="A0A0F9RQN0"/>
<feature type="transmembrane region" description="Helical" evidence="1">
    <location>
        <begin position="550"/>
        <end position="570"/>
    </location>
</feature>
<evidence type="ECO:0000313" key="3">
    <source>
        <dbReference type="EMBL" id="KKN19653.1"/>
    </source>
</evidence>
<feature type="transmembrane region" description="Helical" evidence="1">
    <location>
        <begin position="1032"/>
        <end position="1063"/>
    </location>
</feature>
<name>A0A0F9RQN0_9ZZZZ</name>
<accession>A0A0F9RQN0</accession>
<comment type="caution">
    <text evidence="3">The sequence shown here is derived from an EMBL/GenBank/DDBJ whole genome shotgun (WGS) entry which is preliminary data.</text>
</comment>
<feature type="transmembrane region" description="Helical" evidence="1">
    <location>
        <begin position="54"/>
        <end position="74"/>
    </location>
</feature>